<comment type="function">
    <text evidence="4">Involved in the maturation of [NiFe] hydrogenases. Required for nickel insertion into the metal center of the hydrogenase.</text>
</comment>
<dbReference type="PANTHER" id="PTHR34535">
    <property type="entry name" value="HYDROGENASE MATURATION FACTOR HYPA"/>
    <property type="match status" value="1"/>
</dbReference>
<dbReference type="Gene3D" id="3.30.2320.80">
    <property type="match status" value="1"/>
</dbReference>
<feature type="binding site" evidence="4">
    <location>
        <position position="2"/>
    </location>
    <ligand>
        <name>Ni(2+)</name>
        <dbReference type="ChEBI" id="CHEBI:49786"/>
    </ligand>
</feature>
<evidence type="ECO:0000256" key="4">
    <source>
        <dbReference type="HAMAP-Rule" id="MF_00213"/>
    </source>
</evidence>
<accession>A0A8J6N5U8</accession>
<comment type="similarity">
    <text evidence="4">Belongs to the HypA/HybF family.</text>
</comment>
<dbReference type="Proteomes" id="UP000599024">
    <property type="component" value="Unassembled WGS sequence"/>
</dbReference>
<dbReference type="GO" id="GO:0016151">
    <property type="term" value="F:nickel cation binding"/>
    <property type="evidence" value="ECO:0007669"/>
    <property type="project" value="UniProtKB-UniRule"/>
</dbReference>
<comment type="caution">
    <text evidence="5">The sequence shown here is derived from an EMBL/GenBank/DDBJ whole genome shotgun (WGS) entry which is preliminary data.</text>
</comment>
<name>A0A8J6N5U8_9BACT</name>
<organism evidence="5 6">
    <name type="scientific">Candidatus Desulfatifera sulfidica</name>
    <dbReference type="NCBI Taxonomy" id="2841691"/>
    <lineage>
        <taxon>Bacteria</taxon>
        <taxon>Pseudomonadati</taxon>
        <taxon>Thermodesulfobacteriota</taxon>
        <taxon>Desulfobulbia</taxon>
        <taxon>Desulfobulbales</taxon>
        <taxon>Desulfobulbaceae</taxon>
        <taxon>Candidatus Desulfatifera</taxon>
    </lineage>
</organism>
<dbReference type="AlphaFoldDB" id="A0A8J6N5U8"/>
<reference evidence="5 6" key="1">
    <citation type="submission" date="2020-08" db="EMBL/GenBank/DDBJ databases">
        <title>Bridging the membrane lipid divide: bacteria of the FCB group superphylum have the potential to synthesize archaeal ether lipids.</title>
        <authorList>
            <person name="Villanueva L."/>
            <person name="Von Meijenfeldt F.A.B."/>
            <person name="Westbye A.B."/>
            <person name="Yadav S."/>
            <person name="Hopmans E.C."/>
            <person name="Dutilh B.E."/>
            <person name="Sinninghe Damste J.S."/>
        </authorList>
    </citation>
    <scope>NUCLEOTIDE SEQUENCE [LARGE SCALE GENOMIC DNA]</scope>
    <source>
        <strain evidence="5">NIOZ-UU81</strain>
    </source>
</reference>
<keyword evidence="2 4" id="KW-0479">Metal-binding</keyword>
<gene>
    <name evidence="4" type="primary">hypA</name>
    <name evidence="5" type="ORF">H8E79_03265</name>
</gene>
<dbReference type="EMBL" id="JACNLK010000030">
    <property type="protein sequence ID" value="MBC8208173.1"/>
    <property type="molecule type" value="Genomic_DNA"/>
</dbReference>
<keyword evidence="3 4" id="KW-0862">Zinc</keyword>
<feature type="binding site" evidence="4">
    <location>
        <position position="74"/>
    </location>
    <ligand>
        <name>Zn(2+)</name>
        <dbReference type="ChEBI" id="CHEBI:29105"/>
    </ligand>
</feature>
<sequence>MHEFSLVQGLMGQLETLAAENGAERILLVTMEIGPFSGVVVDSFRFGFEALAPLTPLTRNARLIVLQLPQRYGCRDCDNEQDMDGDARPEDCPCCGSREIFPLGADDVVLRQVEME</sequence>
<dbReference type="InterPro" id="IPR000688">
    <property type="entry name" value="HypA/HybF"/>
</dbReference>
<dbReference type="PIRSF" id="PIRSF004761">
    <property type="entry name" value="Hydrgn_mat_HypA"/>
    <property type="match status" value="1"/>
</dbReference>
<dbReference type="GO" id="GO:0008270">
    <property type="term" value="F:zinc ion binding"/>
    <property type="evidence" value="ECO:0007669"/>
    <property type="project" value="UniProtKB-UniRule"/>
</dbReference>
<evidence type="ECO:0000256" key="3">
    <source>
        <dbReference type="ARBA" id="ARBA00022833"/>
    </source>
</evidence>
<feature type="binding site" evidence="4">
    <location>
        <position position="95"/>
    </location>
    <ligand>
        <name>Zn(2+)</name>
        <dbReference type="ChEBI" id="CHEBI:29105"/>
    </ligand>
</feature>
<dbReference type="HAMAP" id="MF_00213">
    <property type="entry name" value="HypA_HybF"/>
    <property type="match status" value="1"/>
</dbReference>
<dbReference type="PANTHER" id="PTHR34535:SF3">
    <property type="entry name" value="HYDROGENASE MATURATION FACTOR HYPA"/>
    <property type="match status" value="1"/>
</dbReference>
<evidence type="ECO:0000256" key="1">
    <source>
        <dbReference type="ARBA" id="ARBA00022596"/>
    </source>
</evidence>
<evidence type="ECO:0000313" key="6">
    <source>
        <dbReference type="Proteomes" id="UP000599024"/>
    </source>
</evidence>
<evidence type="ECO:0000256" key="2">
    <source>
        <dbReference type="ARBA" id="ARBA00022723"/>
    </source>
</evidence>
<protein>
    <recommendedName>
        <fullName evidence="4">Hydrogenase maturation factor HypA</fullName>
    </recommendedName>
</protein>
<dbReference type="Pfam" id="PF01155">
    <property type="entry name" value="HypA"/>
    <property type="match status" value="1"/>
</dbReference>
<feature type="binding site" evidence="4">
    <location>
        <position position="92"/>
    </location>
    <ligand>
        <name>Zn(2+)</name>
        <dbReference type="ChEBI" id="CHEBI:29105"/>
    </ligand>
</feature>
<feature type="binding site" evidence="4">
    <location>
        <position position="77"/>
    </location>
    <ligand>
        <name>Zn(2+)</name>
        <dbReference type="ChEBI" id="CHEBI:29105"/>
    </ligand>
</feature>
<evidence type="ECO:0000313" key="5">
    <source>
        <dbReference type="EMBL" id="MBC8208173.1"/>
    </source>
</evidence>
<keyword evidence="1 4" id="KW-0533">Nickel</keyword>
<proteinExistence type="inferred from homology"/>
<dbReference type="GO" id="GO:0051604">
    <property type="term" value="P:protein maturation"/>
    <property type="evidence" value="ECO:0007669"/>
    <property type="project" value="InterPro"/>
</dbReference>